<evidence type="ECO:0000313" key="1">
    <source>
        <dbReference type="EMBL" id="MBB5344835.1"/>
    </source>
</evidence>
<reference evidence="1 2" key="1">
    <citation type="submission" date="2020-08" db="EMBL/GenBank/DDBJ databases">
        <title>Genomic Encyclopedia of Type Strains, Phase IV (KMG-V): Genome sequencing to study the core and pangenomes of soil and plant-associated prokaryotes.</title>
        <authorList>
            <person name="Whitman W."/>
        </authorList>
    </citation>
    <scope>NUCLEOTIDE SEQUENCE [LARGE SCALE GENOMIC DNA]</scope>
    <source>
        <strain evidence="1 2">M8US30</strain>
    </source>
</reference>
<accession>A0A7W8J8X4</accession>
<protein>
    <submittedName>
        <fullName evidence="1">Uncharacterized protein</fullName>
    </submittedName>
</protein>
<organism evidence="1 2">
    <name type="scientific">Tunturiibacter lichenicola</name>
    <dbReference type="NCBI Taxonomy" id="2051959"/>
    <lineage>
        <taxon>Bacteria</taxon>
        <taxon>Pseudomonadati</taxon>
        <taxon>Acidobacteriota</taxon>
        <taxon>Terriglobia</taxon>
        <taxon>Terriglobales</taxon>
        <taxon>Acidobacteriaceae</taxon>
        <taxon>Tunturiibacter</taxon>
    </lineage>
</organism>
<dbReference type="AlphaFoldDB" id="A0A7W8J8X4"/>
<sequence>MTCHRVESCGMEKTMGPSIKSNCIDCHMPSRQMQSSLRPATR</sequence>
<proteinExistence type="predicted"/>
<dbReference type="EMBL" id="JACHDZ010000004">
    <property type="protein sequence ID" value="MBB5344835.1"/>
    <property type="molecule type" value="Genomic_DNA"/>
</dbReference>
<dbReference type="Proteomes" id="UP000569092">
    <property type="component" value="Unassembled WGS sequence"/>
</dbReference>
<comment type="caution">
    <text evidence="1">The sequence shown here is derived from an EMBL/GenBank/DDBJ whole genome shotgun (WGS) entry which is preliminary data.</text>
</comment>
<evidence type="ECO:0000313" key="2">
    <source>
        <dbReference type="Proteomes" id="UP000569092"/>
    </source>
</evidence>
<name>A0A7W8J8X4_9BACT</name>
<gene>
    <name evidence="1" type="ORF">HDF10_002821</name>
</gene>